<evidence type="ECO:0000259" key="7">
    <source>
        <dbReference type="Pfam" id="PF07970"/>
    </source>
</evidence>
<dbReference type="Pfam" id="PF07970">
    <property type="entry name" value="COPIIcoated_ERV"/>
    <property type="match status" value="1"/>
</dbReference>
<dbReference type="GO" id="GO:0030134">
    <property type="term" value="C:COPII-coated ER to Golgi transport vesicle"/>
    <property type="evidence" value="ECO:0007669"/>
    <property type="project" value="TreeGrafter"/>
</dbReference>
<name>A0A0G4GK43_VITBC</name>
<evidence type="ECO:0000256" key="2">
    <source>
        <dbReference type="ARBA" id="ARBA00005648"/>
    </source>
</evidence>
<evidence type="ECO:0000259" key="8">
    <source>
        <dbReference type="Pfam" id="PF13850"/>
    </source>
</evidence>
<keyword evidence="10" id="KW-1185">Reference proteome</keyword>
<sequence length="375" mass="41593">MGLSALDSFTKPAADLCINTAFSGVLTLFSAAIILSLFFSELGFFMEVHLKEEMVVDTRPPPDAESGVNEEAQLVDIFLNVSFPHIPCELLELTAVDTKSRSNMLSFVKPHRLPKGSHTDVHWGRTGRMKARARRKPHAEMFKLSLDAPDDSHGLNSYDGCRLEVFFLVPKRAGHLTVSVRDTGAAPGMNTPVYHGSRQLLPEALFLNWSHRVDVLTMGPELPGDGSVHNNVALTDKPNRHLHRGPIGPSGYPPMRYVYHLKGIPTEYYPLSKAAPVHSYQVSVLESSKILDMPASSHVSHPAESPMGSSPGLHLSYSFTPFVVRVHETRRDLWEFVTKSFATLGGILAFSGLLDTVVFEISEHSWWFRRKSILG</sequence>
<dbReference type="Pfam" id="PF13850">
    <property type="entry name" value="ERGIC_N"/>
    <property type="match status" value="1"/>
</dbReference>
<evidence type="ECO:0000256" key="5">
    <source>
        <dbReference type="ARBA" id="ARBA00023136"/>
    </source>
</evidence>
<dbReference type="GO" id="GO:0005783">
    <property type="term" value="C:endoplasmic reticulum"/>
    <property type="evidence" value="ECO:0007669"/>
    <property type="project" value="TreeGrafter"/>
</dbReference>
<proteinExistence type="inferred from homology"/>
<feature type="transmembrane region" description="Helical" evidence="6">
    <location>
        <begin position="20"/>
        <end position="44"/>
    </location>
</feature>
<comment type="subcellular location">
    <subcellularLocation>
        <location evidence="1">Membrane</location>
        <topology evidence="1">Multi-pass membrane protein</topology>
    </subcellularLocation>
</comment>
<comment type="similarity">
    <text evidence="2">Belongs to the ERGIC family.</text>
</comment>
<protein>
    <recommendedName>
        <fullName evidence="11">Endoplasmic reticulum vesicle transporter C-terminal domain-containing protein</fullName>
    </recommendedName>
</protein>
<feature type="domain" description="Endoplasmic reticulum vesicle transporter C-terminal" evidence="7">
    <location>
        <begin position="157"/>
        <end position="355"/>
    </location>
</feature>
<dbReference type="OrthoDB" id="270930at2759"/>
<dbReference type="Proteomes" id="UP000041254">
    <property type="component" value="Unassembled WGS sequence"/>
</dbReference>
<evidence type="ECO:0000313" key="9">
    <source>
        <dbReference type="EMBL" id="CEM30308.1"/>
    </source>
</evidence>
<reference evidence="9 10" key="1">
    <citation type="submission" date="2014-11" db="EMBL/GenBank/DDBJ databases">
        <authorList>
            <person name="Zhu J."/>
            <person name="Qi W."/>
            <person name="Song R."/>
        </authorList>
    </citation>
    <scope>NUCLEOTIDE SEQUENCE [LARGE SCALE GENOMIC DNA]</scope>
</reference>
<dbReference type="PANTHER" id="PTHR10984:SF25">
    <property type="entry name" value="ENDOPLASMIC RETICULUM-GOLGI INTERMEDIATE COMPARTMENT PROTEIN 3"/>
    <property type="match status" value="1"/>
</dbReference>
<dbReference type="PhylomeDB" id="A0A0G4GK43"/>
<dbReference type="PANTHER" id="PTHR10984">
    <property type="entry name" value="ENDOPLASMIC RETICULUM-GOLGI INTERMEDIATE COMPARTMENT PROTEIN"/>
    <property type="match status" value="1"/>
</dbReference>
<keyword evidence="5 6" id="KW-0472">Membrane</keyword>
<dbReference type="InterPro" id="IPR045888">
    <property type="entry name" value="Erv"/>
</dbReference>
<evidence type="ECO:0000256" key="6">
    <source>
        <dbReference type="SAM" id="Phobius"/>
    </source>
</evidence>
<dbReference type="InterPro" id="IPR039542">
    <property type="entry name" value="Erv_N"/>
</dbReference>
<gene>
    <name evidence="9" type="ORF">Vbra_18066</name>
</gene>
<dbReference type="EMBL" id="CDMY01000696">
    <property type="protein sequence ID" value="CEM30308.1"/>
    <property type="molecule type" value="Genomic_DNA"/>
</dbReference>
<dbReference type="GO" id="GO:0016020">
    <property type="term" value="C:membrane"/>
    <property type="evidence" value="ECO:0007669"/>
    <property type="project" value="UniProtKB-SubCell"/>
</dbReference>
<dbReference type="STRING" id="1169540.A0A0G4GK43"/>
<dbReference type="VEuPathDB" id="CryptoDB:Vbra_18066"/>
<keyword evidence="3 6" id="KW-0812">Transmembrane</keyword>
<dbReference type="InterPro" id="IPR012936">
    <property type="entry name" value="Erv_C"/>
</dbReference>
<organism evidence="9 10">
    <name type="scientific">Vitrella brassicaformis (strain CCMP3155)</name>
    <dbReference type="NCBI Taxonomy" id="1169540"/>
    <lineage>
        <taxon>Eukaryota</taxon>
        <taxon>Sar</taxon>
        <taxon>Alveolata</taxon>
        <taxon>Colpodellida</taxon>
        <taxon>Vitrellaceae</taxon>
        <taxon>Vitrella</taxon>
    </lineage>
</organism>
<feature type="domain" description="Endoplasmic reticulum vesicle transporter N-terminal" evidence="8">
    <location>
        <begin position="3"/>
        <end position="100"/>
    </location>
</feature>
<accession>A0A0G4GK43</accession>
<evidence type="ECO:0008006" key="11">
    <source>
        <dbReference type="Google" id="ProtNLM"/>
    </source>
</evidence>
<evidence type="ECO:0000256" key="4">
    <source>
        <dbReference type="ARBA" id="ARBA00022989"/>
    </source>
</evidence>
<evidence type="ECO:0000256" key="1">
    <source>
        <dbReference type="ARBA" id="ARBA00004141"/>
    </source>
</evidence>
<evidence type="ECO:0000313" key="10">
    <source>
        <dbReference type="Proteomes" id="UP000041254"/>
    </source>
</evidence>
<dbReference type="AlphaFoldDB" id="A0A0G4GK43"/>
<dbReference type="InParanoid" id="A0A0G4GK43"/>
<keyword evidence="4 6" id="KW-1133">Transmembrane helix</keyword>
<evidence type="ECO:0000256" key="3">
    <source>
        <dbReference type="ARBA" id="ARBA00022692"/>
    </source>
</evidence>